<keyword evidence="1" id="KW-0805">Transcription regulation</keyword>
<feature type="domain" description="HTH gntR-type" evidence="4">
    <location>
        <begin position="8"/>
        <end position="76"/>
    </location>
</feature>
<dbReference type="InterPro" id="IPR000524">
    <property type="entry name" value="Tscrpt_reg_HTH_GntR"/>
</dbReference>
<dbReference type="InterPro" id="IPR011663">
    <property type="entry name" value="UTRA"/>
</dbReference>
<proteinExistence type="predicted"/>
<dbReference type="Pfam" id="PF00392">
    <property type="entry name" value="GntR"/>
    <property type="match status" value="1"/>
</dbReference>
<dbReference type="SMART" id="SM00866">
    <property type="entry name" value="UTRA"/>
    <property type="match status" value="1"/>
</dbReference>
<evidence type="ECO:0000313" key="5">
    <source>
        <dbReference type="EMBL" id="CDQ40058.1"/>
    </source>
</evidence>
<name>A0A024QC03_9BACI</name>
<dbReference type="PROSITE" id="PS50949">
    <property type="entry name" value="HTH_GNTR"/>
    <property type="match status" value="1"/>
</dbReference>
<dbReference type="InterPro" id="IPR028978">
    <property type="entry name" value="Chorismate_lyase_/UTRA_dom_sf"/>
</dbReference>
<reference evidence="5 6" key="1">
    <citation type="submission" date="2014-03" db="EMBL/GenBank/DDBJ databases">
        <authorList>
            <person name="Urmite Genomes U."/>
        </authorList>
    </citation>
    <scope>NUCLEOTIDE SEQUENCE [LARGE SCALE GENOMIC DNA]</scope>
    <source>
        <strain evidence="5 6">Vm-5</strain>
    </source>
</reference>
<protein>
    <submittedName>
        <fullName evidence="5">HTH-type transcriptional repressor YvoA</fullName>
    </submittedName>
</protein>
<dbReference type="CDD" id="cd07377">
    <property type="entry name" value="WHTH_GntR"/>
    <property type="match status" value="1"/>
</dbReference>
<dbReference type="OrthoDB" id="149756at2"/>
<gene>
    <name evidence="5" type="primary">yvoA_9</name>
    <name evidence="5" type="ORF">BN990_02376</name>
</gene>
<reference evidence="6" key="2">
    <citation type="submission" date="2014-05" db="EMBL/GenBank/DDBJ databases">
        <title>Draft genome sequence of Virgibacillus massiliensis Vm-5.</title>
        <authorList>
            <person name="Khelaifia S."/>
            <person name="Croce O."/>
            <person name="Lagier J.C."/>
            <person name="Raoult D."/>
        </authorList>
    </citation>
    <scope>NUCLEOTIDE SEQUENCE [LARGE SCALE GENOMIC DNA]</scope>
    <source>
        <strain evidence="6">Vm-5</strain>
    </source>
</reference>
<organism evidence="5 6">
    <name type="scientific">Virgibacillus massiliensis</name>
    <dbReference type="NCBI Taxonomy" id="1462526"/>
    <lineage>
        <taxon>Bacteria</taxon>
        <taxon>Bacillati</taxon>
        <taxon>Bacillota</taxon>
        <taxon>Bacilli</taxon>
        <taxon>Bacillales</taxon>
        <taxon>Bacillaceae</taxon>
        <taxon>Virgibacillus</taxon>
    </lineage>
</organism>
<dbReference type="InterPro" id="IPR036390">
    <property type="entry name" value="WH_DNA-bd_sf"/>
</dbReference>
<dbReference type="PANTHER" id="PTHR44846:SF17">
    <property type="entry name" value="GNTR-FAMILY TRANSCRIPTIONAL REGULATOR"/>
    <property type="match status" value="1"/>
</dbReference>
<keyword evidence="3" id="KW-0804">Transcription</keyword>
<accession>A0A024QC03</accession>
<dbReference type="AlphaFoldDB" id="A0A024QC03"/>
<dbReference type="PRINTS" id="PR00035">
    <property type="entry name" value="HTHGNTR"/>
</dbReference>
<dbReference type="InterPro" id="IPR036388">
    <property type="entry name" value="WH-like_DNA-bd_sf"/>
</dbReference>
<dbReference type="EMBL" id="CCDP010000001">
    <property type="protein sequence ID" value="CDQ40058.1"/>
    <property type="molecule type" value="Genomic_DNA"/>
</dbReference>
<dbReference type="SUPFAM" id="SSF64288">
    <property type="entry name" value="Chorismate lyase-like"/>
    <property type="match status" value="1"/>
</dbReference>
<dbReference type="Gene3D" id="1.10.10.10">
    <property type="entry name" value="Winged helix-like DNA-binding domain superfamily/Winged helix DNA-binding domain"/>
    <property type="match status" value="1"/>
</dbReference>
<evidence type="ECO:0000256" key="1">
    <source>
        <dbReference type="ARBA" id="ARBA00023015"/>
    </source>
</evidence>
<keyword evidence="6" id="KW-1185">Reference proteome</keyword>
<dbReference type="RefSeq" id="WP_021291520.1">
    <property type="nucleotide sequence ID" value="NZ_BNER01000004.1"/>
</dbReference>
<dbReference type="eggNOG" id="COG2188">
    <property type="taxonomic scope" value="Bacteria"/>
</dbReference>
<dbReference type="Gene3D" id="3.40.1410.10">
    <property type="entry name" value="Chorismate lyase-like"/>
    <property type="match status" value="1"/>
</dbReference>
<dbReference type="InterPro" id="IPR050679">
    <property type="entry name" value="Bact_HTH_transcr_reg"/>
</dbReference>
<dbReference type="PANTHER" id="PTHR44846">
    <property type="entry name" value="MANNOSYL-D-GLYCERATE TRANSPORT/METABOLISM SYSTEM REPRESSOR MNGR-RELATED"/>
    <property type="match status" value="1"/>
</dbReference>
<dbReference type="SMART" id="SM00345">
    <property type="entry name" value="HTH_GNTR"/>
    <property type="match status" value="1"/>
</dbReference>
<dbReference type="GO" id="GO:0045892">
    <property type="term" value="P:negative regulation of DNA-templated transcription"/>
    <property type="evidence" value="ECO:0007669"/>
    <property type="project" value="TreeGrafter"/>
</dbReference>
<dbReference type="GO" id="GO:0003677">
    <property type="term" value="F:DNA binding"/>
    <property type="evidence" value="ECO:0007669"/>
    <property type="project" value="UniProtKB-KW"/>
</dbReference>
<dbReference type="SUPFAM" id="SSF46785">
    <property type="entry name" value="Winged helix' DNA-binding domain"/>
    <property type="match status" value="1"/>
</dbReference>
<dbReference type="Proteomes" id="UP000028875">
    <property type="component" value="Unassembled WGS sequence"/>
</dbReference>
<evidence type="ECO:0000313" key="6">
    <source>
        <dbReference type="Proteomes" id="UP000028875"/>
    </source>
</evidence>
<sequence>MSIKTDSRHLYLQVIDEIKRDIENGKYKEKEKLPSEFQLSKQLGVSRATLREALRILEEDNIVNRRHGVGTFVNPKPVFSSGIEQLTSVTHMIEQSGKSAGSQYLSTEIIDPTNEDKRKFGPKRMNRLAKIERVRTADDQPVVFCIDKIPENYIPMDRVHKSDSIFRLMEEYANKRVAYAVTYIEAIGYHDRIYDILNCHPEQTLLLLKQMHYTEDDEPVLYSANYFRSDMFSFHVLRKRLY</sequence>
<keyword evidence="2" id="KW-0238">DNA-binding</keyword>
<evidence type="ECO:0000259" key="4">
    <source>
        <dbReference type="PROSITE" id="PS50949"/>
    </source>
</evidence>
<dbReference type="STRING" id="1462526.BN990_02376"/>
<evidence type="ECO:0000256" key="3">
    <source>
        <dbReference type="ARBA" id="ARBA00023163"/>
    </source>
</evidence>
<comment type="caution">
    <text evidence="5">The sequence shown here is derived from an EMBL/GenBank/DDBJ whole genome shotgun (WGS) entry which is preliminary data.</text>
</comment>
<dbReference type="Pfam" id="PF07702">
    <property type="entry name" value="UTRA"/>
    <property type="match status" value="1"/>
</dbReference>
<dbReference type="GO" id="GO:0003700">
    <property type="term" value="F:DNA-binding transcription factor activity"/>
    <property type="evidence" value="ECO:0007669"/>
    <property type="project" value="InterPro"/>
</dbReference>
<evidence type="ECO:0000256" key="2">
    <source>
        <dbReference type="ARBA" id="ARBA00023125"/>
    </source>
</evidence>